<protein>
    <submittedName>
        <fullName evidence="1">Uncharacterized protein</fullName>
    </submittedName>
</protein>
<gene>
    <name evidence="1" type="ORF">SAY87_008097</name>
</gene>
<evidence type="ECO:0000313" key="2">
    <source>
        <dbReference type="Proteomes" id="UP001345219"/>
    </source>
</evidence>
<dbReference type="AlphaFoldDB" id="A0AAN7KGD0"/>
<name>A0AAN7KGD0_9MYRT</name>
<keyword evidence="2" id="KW-1185">Reference proteome</keyword>
<sequence length="111" mass="12487">MLELDSVRKMKKLLRISVNDQLHIHALRLIRGELGLPSSREISGTSYSLSPHELEEDVGAHLDGMWKYKNAVSFKGKPMRSKLPAEDMEGLQEMGTGCFLYLSVLKTKPDS</sequence>
<reference evidence="1 2" key="1">
    <citation type="journal article" date="2023" name="Hortic Res">
        <title>Pangenome of water caltrop reveals structural variations and asymmetric subgenome divergence after allopolyploidization.</title>
        <authorList>
            <person name="Zhang X."/>
            <person name="Chen Y."/>
            <person name="Wang L."/>
            <person name="Yuan Y."/>
            <person name="Fang M."/>
            <person name="Shi L."/>
            <person name="Lu R."/>
            <person name="Comes H.P."/>
            <person name="Ma Y."/>
            <person name="Chen Y."/>
            <person name="Huang G."/>
            <person name="Zhou Y."/>
            <person name="Zheng Z."/>
            <person name="Qiu Y."/>
        </authorList>
    </citation>
    <scope>NUCLEOTIDE SEQUENCE [LARGE SCALE GENOMIC DNA]</scope>
    <source>
        <tissue evidence="1">Roots</tissue>
    </source>
</reference>
<accession>A0AAN7KGD0</accession>
<comment type="caution">
    <text evidence="1">The sequence shown here is derived from an EMBL/GenBank/DDBJ whole genome shotgun (WGS) entry which is preliminary data.</text>
</comment>
<dbReference type="Proteomes" id="UP001345219">
    <property type="component" value="Chromosome 7"/>
</dbReference>
<organism evidence="1 2">
    <name type="scientific">Trapa incisa</name>
    <dbReference type="NCBI Taxonomy" id="236973"/>
    <lineage>
        <taxon>Eukaryota</taxon>
        <taxon>Viridiplantae</taxon>
        <taxon>Streptophyta</taxon>
        <taxon>Embryophyta</taxon>
        <taxon>Tracheophyta</taxon>
        <taxon>Spermatophyta</taxon>
        <taxon>Magnoliopsida</taxon>
        <taxon>eudicotyledons</taxon>
        <taxon>Gunneridae</taxon>
        <taxon>Pentapetalae</taxon>
        <taxon>rosids</taxon>
        <taxon>malvids</taxon>
        <taxon>Myrtales</taxon>
        <taxon>Lythraceae</taxon>
        <taxon>Trapa</taxon>
    </lineage>
</organism>
<evidence type="ECO:0000313" key="1">
    <source>
        <dbReference type="EMBL" id="KAK4766455.1"/>
    </source>
</evidence>
<dbReference type="EMBL" id="JAXIOK010000007">
    <property type="protein sequence ID" value="KAK4766455.1"/>
    <property type="molecule type" value="Genomic_DNA"/>
</dbReference>
<proteinExistence type="predicted"/>